<evidence type="ECO:0000256" key="1">
    <source>
        <dbReference type="SAM" id="MobiDB-lite"/>
    </source>
</evidence>
<reference evidence="2 3" key="1">
    <citation type="journal article" date="2017" name="BMC Genomics">
        <title>Comparative genomic and phylogenomic analyses of the Bifidobacteriaceae family.</title>
        <authorList>
            <person name="Lugli G.A."/>
            <person name="Milani C."/>
            <person name="Turroni F."/>
            <person name="Duranti S."/>
            <person name="Mancabelli L."/>
            <person name="Mangifesta M."/>
            <person name="Ferrario C."/>
            <person name="Modesto M."/>
            <person name="Mattarelli P."/>
            <person name="Jiri K."/>
            <person name="van Sinderen D."/>
            <person name="Ventura M."/>
        </authorList>
    </citation>
    <scope>NUCLEOTIDE SEQUENCE [LARGE SCALE GENOMIC DNA]</scope>
    <source>
        <strain evidence="2 3">DSM 28807</strain>
    </source>
</reference>
<dbReference type="RefSeq" id="WP_072726408.1">
    <property type="nucleotide sequence ID" value="NZ_BDIS01000022.1"/>
</dbReference>
<feature type="compositionally biased region" description="Low complexity" evidence="1">
    <location>
        <begin position="142"/>
        <end position="152"/>
    </location>
</feature>
<dbReference type="Proteomes" id="UP000216352">
    <property type="component" value="Unassembled WGS sequence"/>
</dbReference>
<evidence type="ECO:0000313" key="2">
    <source>
        <dbReference type="EMBL" id="OZG62309.1"/>
    </source>
</evidence>
<feature type="region of interest" description="Disordered" evidence="1">
    <location>
        <begin position="123"/>
        <end position="221"/>
    </location>
</feature>
<gene>
    <name evidence="2" type="ORF">BLEM_0855</name>
</gene>
<evidence type="ECO:0008006" key="4">
    <source>
        <dbReference type="Google" id="ProtNLM"/>
    </source>
</evidence>
<dbReference type="OrthoDB" id="3210158at2"/>
<feature type="region of interest" description="Disordered" evidence="1">
    <location>
        <begin position="357"/>
        <end position="494"/>
    </location>
</feature>
<feature type="region of interest" description="Disordered" evidence="1">
    <location>
        <begin position="94"/>
        <end position="113"/>
    </location>
</feature>
<dbReference type="InterPro" id="IPR021391">
    <property type="entry name" value="DUF3027"/>
</dbReference>
<protein>
    <recommendedName>
        <fullName evidence="4">DUF3027 domain-containing protein</fullName>
    </recommendedName>
</protein>
<organism evidence="2 3">
    <name type="scientific">Bifidobacterium lemurum</name>
    <dbReference type="NCBI Taxonomy" id="1603886"/>
    <lineage>
        <taxon>Bacteria</taxon>
        <taxon>Bacillati</taxon>
        <taxon>Actinomycetota</taxon>
        <taxon>Actinomycetes</taxon>
        <taxon>Bifidobacteriales</taxon>
        <taxon>Bifidobacteriaceae</taxon>
        <taxon>Bifidobacterium</taxon>
    </lineage>
</organism>
<comment type="caution">
    <text evidence="2">The sequence shown here is derived from an EMBL/GenBank/DDBJ whole genome shotgun (WGS) entry which is preliminary data.</text>
</comment>
<dbReference type="AlphaFoldDB" id="A0A261FT30"/>
<name>A0A261FT30_9BIFI</name>
<feature type="compositionally biased region" description="Acidic residues" evidence="1">
    <location>
        <begin position="400"/>
        <end position="488"/>
    </location>
</feature>
<evidence type="ECO:0000313" key="3">
    <source>
        <dbReference type="Proteomes" id="UP000216352"/>
    </source>
</evidence>
<dbReference type="STRING" id="1603886.GCA_001895165_01646"/>
<feature type="compositionally biased region" description="Acidic residues" evidence="1">
    <location>
        <begin position="378"/>
        <end position="392"/>
    </location>
</feature>
<proteinExistence type="predicted"/>
<accession>A0A261FT30</accession>
<dbReference type="Pfam" id="PF11228">
    <property type="entry name" value="DUF3027"/>
    <property type="match status" value="2"/>
</dbReference>
<feature type="compositionally biased region" description="Acidic residues" evidence="1">
    <location>
        <begin position="357"/>
        <end position="370"/>
    </location>
</feature>
<keyword evidence="3" id="KW-1185">Reference proteome</keyword>
<feature type="compositionally biased region" description="Low complexity" evidence="1">
    <location>
        <begin position="201"/>
        <end position="216"/>
    </location>
</feature>
<sequence>MTDTALDPQDIARAVAIEVADEPEHVGGFVTAVPLDDHVTDYRFQSNVRGYEGWQWSVTLYHDEELDNWTVNESSLVPTDQALMPPAWIPWKDRLEPTDLSPTDAIGTEPDDPRLEAGVVESEADAAGGDVVSDGTAGAGGEAAESGDASANGGDGSFRATEPAAGGESADGVEPSGDAESMGGPAEVAGESVTEPGDGVDAGSAGETGAADGAEAVTSPEDVAEAVEAFELSRRRVLTPLGRAQTAKRWYEGPRGPKSLSTKTAGGNLCSTCGFFVPLQGELNLMFGVCANKWSPDDGRVVSLDHGCGEHSEIGPPEPGRLWVQSKPAYDDLHIDVVAQAPREERVQVELIEEELDEEAAEATEADIEEQAVPASAVEDEDSAEPNADEPAVEAVIDLAENDSDETDDSGESDEPDGADGSGEPEESDGADGVDEAEASGEAGDSEDPGESENSEGADGNDEADDADASDESEESESETATETEDETAIPASS</sequence>
<dbReference type="EMBL" id="MWWX01000005">
    <property type="protein sequence ID" value="OZG62309.1"/>
    <property type="molecule type" value="Genomic_DNA"/>
</dbReference>